<reference evidence="3" key="1">
    <citation type="submission" date="2022-07" db="EMBL/GenBank/DDBJ databases">
        <title>Genome Sequence of Agrocybe chaxingu.</title>
        <authorList>
            <person name="Buettner E."/>
        </authorList>
    </citation>
    <scope>NUCLEOTIDE SEQUENCE</scope>
    <source>
        <strain evidence="3">MP-N11</strain>
    </source>
</reference>
<dbReference type="OrthoDB" id="3063145at2759"/>
<evidence type="ECO:0000313" key="3">
    <source>
        <dbReference type="EMBL" id="KAJ3516927.1"/>
    </source>
</evidence>
<evidence type="ECO:0000256" key="2">
    <source>
        <dbReference type="SAM" id="SignalP"/>
    </source>
</evidence>
<proteinExistence type="predicted"/>
<dbReference type="SUPFAM" id="SSF56112">
    <property type="entry name" value="Protein kinase-like (PK-like)"/>
    <property type="match status" value="1"/>
</dbReference>
<organism evidence="3 4">
    <name type="scientific">Agrocybe chaxingu</name>
    <dbReference type="NCBI Taxonomy" id="84603"/>
    <lineage>
        <taxon>Eukaryota</taxon>
        <taxon>Fungi</taxon>
        <taxon>Dikarya</taxon>
        <taxon>Basidiomycota</taxon>
        <taxon>Agaricomycotina</taxon>
        <taxon>Agaricomycetes</taxon>
        <taxon>Agaricomycetidae</taxon>
        <taxon>Agaricales</taxon>
        <taxon>Agaricineae</taxon>
        <taxon>Strophariaceae</taxon>
        <taxon>Agrocybe</taxon>
    </lineage>
</organism>
<feature type="chain" id="PRO_5040971133" evidence="2">
    <location>
        <begin position="29"/>
        <end position="273"/>
    </location>
</feature>
<name>A0A9W8TG41_9AGAR</name>
<protein>
    <submittedName>
        <fullName evidence="3">Uncharacterized protein</fullName>
    </submittedName>
</protein>
<dbReference type="InterPro" id="IPR011009">
    <property type="entry name" value="Kinase-like_dom_sf"/>
</dbReference>
<feature type="region of interest" description="Disordered" evidence="1">
    <location>
        <begin position="213"/>
        <end position="273"/>
    </location>
</feature>
<accession>A0A9W8TG41</accession>
<dbReference type="Proteomes" id="UP001148786">
    <property type="component" value="Unassembled WGS sequence"/>
</dbReference>
<evidence type="ECO:0000313" key="4">
    <source>
        <dbReference type="Proteomes" id="UP001148786"/>
    </source>
</evidence>
<feature type="compositionally biased region" description="Basic residues" evidence="1">
    <location>
        <begin position="236"/>
        <end position="249"/>
    </location>
</feature>
<dbReference type="Gene3D" id="3.90.1200.10">
    <property type="match status" value="1"/>
</dbReference>
<keyword evidence="4" id="KW-1185">Reference proteome</keyword>
<keyword evidence="2" id="KW-0732">Signal</keyword>
<dbReference type="EMBL" id="JANKHO010000037">
    <property type="protein sequence ID" value="KAJ3516927.1"/>
    <property type="molecule type" value="Genomic_DNA"/>
</dbReference>
<feature type="signal peptide" evidence="2">
    <location>
        <begin position="1"/>
        <end position="28"/>
    </location>
</feature>
<sequence length="273" mass="31018">MRAISHFFSLRCLAILLVSISTLTTAYAIPFRSDYIEFDRRAPNTVTVNGKVAELGARLSSSSHDKSTVWRLNKWDGKTNPGYVLKKYTNHIEKDRFEDEVYGLEAVDQFIAFDLAARVLVMKEVKGRTLAEMTAELPHDQRRNFLNKWRPKVAEAAAAIAKSKNIYHGDMNMDSIIIDGSNNIQFIDWEYFAKWNTPGFLSDKGKIEEKLKMAWDSTATPPRVKKSNSPGTSGKKSSRPRGSPRKKSRSPSGVKKSGSPKRRSPHRREMFYN</sequence>
<dbReference type="AlphaFoldDB" id="A0A9W8TG41"/>
<gene>
    <name evidence="3" type="ORF">NLJ89_g830</name>
</gene>
<evidence type="ECO:0000256" key="1">
    <source>
        <dbReference type="SAM" id="MobiDB-lite"/>
    </source>
</evidence>
<comment type="caution">
    <text evidence="3">The sequence shown here is derived from an EMBL/GenBank/DDBJ whole genome shotgun (WGS) entry which is preliminary data.</text>
</comment>